<name>N1PGS4_DOTSN</name>
<evidence type="ECO:0000259" key="11">
    <source>
        <dbReference type="PROSITE" id="PS52012"/>
    </source>
</evidence>
<keyword evidence="8" id="KW-0449">Lipoprotein</keyword>
<evidence type="ECO:0000256" key="6">
    <source>
        <dbReference type="ARBA" id="ARBA00022729"/>
    </source>
</evidence>
<keyword evidence="4" id="KW-0964">Secreted</keyword>
<keyword evidence="5" id="KW-0472">Membrane</keyword>
<proteinExistence type="inferred from homology"/>
<protein>
    <recommendedName>
        <fullName evidence="11">CFEM domain-containing protein</fullName>
    </recommendedName>
</protein>
<dbReference type="HOGENOM" id="CLU_1348901_0_0_1"/>
<dbReference type="Proteomes" id="UP000016933">
    <property type="component" value="Unassembled WGS sequence"/>
</dbReference>
<evidence type="ECO:0000256" key="2">
    <source>
        <dbReference type="ARBA" id="ARBA00004613"/>
    </source>
</evidence>
<dbReference type="AlphaFoldDB" id="N1PGS4"/>
<evidence type="ECO:0000256" key="8">
    <source>
        <dbReference type="ARBA" id="ARBA00023288"/>
    </source>
</evidence>
<accession>N1PGS4</accession>
<dbReference type="OrthoDB" id="10522174at2759"/>
<evidence type="ECO:0000313" key="12">
    <source>
        <dbReference type="EMBL" id="EME41577.1"/>
    </source>
</evidence>
<reference evidence="12 13" key="2">
    <citation type="journal article" date="2012" name="PLoS Pathog.">
        <title>Diverse lifestyles and strategies of plant pathogenesis encoded in the genomes of eighteen Dothideomycetes fungi.</title>
        <authorList>
            <person name="Ohm R.A."/>
            <person name="Feau N."/>
            <person name="Henrissat B."/>
            <person name="Schoch C.L."/>
            <person name="Horwitz B.A."/>
            <person name="Barry K.W."/>
            <person name="Condon B.J."/>
            <person name="Copeland A.C."/>
            <person name="Dhillon B."/>
            <person name="Glaser F."/>
            <person name="Hesse C.N."/>
            <person name="Kosti I."/>
            <person name="LaButti K."/>
            <person name="Lindquist E.A."/>
            <person name="Lucas S."/>
            <person name="Salamov A.A."/>
            <person name="Bradshaw R.E."/>
            <person name="Ciuffetti L."/>
            <person name="Hamelin R.C."/>
            <person name="Kema G.H.J."/>
            <person name="Lawrence C."/>
            <person name="Scott J.A."/>
            <person name="Spatafora J.W."/>
            <person name="Turgeon B.G."/>
            <person name="de Wit P.J.G.M."/>
            <person name="Zhong S."/>
            <person name="Goodwin S.B."/>
            <person name="Grigoriev I.V."/>
        </authorList>
    </citation>
    <scope>NUCLEOTIDE SEQUENCE [LARGE SCALE GENOMIC DNA]</scope>
    <source>
        <strain evidence="13">NZE10 / CBS 128990</strain>
    </source>
</reference>
<keyword evidence="5" id="KW-0325">Glycoprotein</keyword>
<dbReference type="OMA" id="CMTWVFA"/>
<comment type="subcellular location">
    <subcellularLocation>
        <location evidence="1">Membrane</location>
        <topology evidence="1">Lipid-anchor</topology>
        <topology evidence="1">GPI-anchor</topology>
    </subcellularLocation>
    <subcellularLocation>
        <location evidence="2">Secreted</location>
    </subcellularLocation>
</comment>
<sequence>MTFSKTSALALAFALANALPQTPAGLAIPPSAKNLPNCAVTPLITLLTATGCSQVTTKCLCQDPARTLASIQGSIRTSCTDDAEYEQVWSYVQGCCPTNSSTASTTEAPTSSSSASSSTVVAQGNLTATSTTNGTAIVFSAPIITASNTTSNGTTITTPPTVSATGGSEDTIVPSDGGASSYGTSFAALTVAIGCMTWVFAEL</sequence>
<evidence type="ECO:0000256" key="3">
    <source>
        <dbReference type="ARBA" id="ARBA00010031"/>
    </source>
</evidence>
<dbReference type="EMBL" id="KB446542">
    <property type="protein sequence ID" value="EME41577.1"/>
    <property type="molecule type" value="Genomic_DNA"/>
</dbReference>
<dbReference type="GO" id="GO:0005576">
    <property type="term" value="C:extracellular region"/>
    <property type="evidence" value="ECO:0007669"/>
    <property type="project" value="UniProtKB-SubCell"/>
</dbReference>
<evidence type="ECO:0000256" key="1">
    <source>
        <dbReference type="ARBA" id="ARBA00004589"/>
    </source>
</evidence>
<keyword evidence="13" id="KW-1185">Reference proteome</keyword>
<evidence type="ECO:0000256" key="4">
    <source>
        <dbReference type="ARBA" id="ARBA00022525"/>
    </source>
</evidence>
<evidence type="ECO:0000256" key="7">
    <source>
        <dbReference type="ARBA" id="ARBA00023157"/>
    </source>
</evidence>
<keyword evidence="6 10" id="KW-0732">Signal</keyword>
<feature type="signal peptide" evidence="10">
    <location>
        <begin position="1"/>
        <end position="18"/>
    </location>
</feature>
<feature type="domain" description="CFEM" evidence="11">
    <location>
        <begin position="1"/>
        <end position="123"/>
    </location>
</feature>
<keyword evidence="7 9" id="KW-1015">Disulfide bond</keyword>
<evidence type="ECO:0000313" key="13">
    <source>
        <dbReference type="Proteomes" id="UP000016933"/>
    </source>
</evidence>
<keyword evidence="5" id="KW-0336">GPI-anchor</keyword>
<dbReference type="InterPro" id="IPR008427">
    <property type="entry name" value="Extracellular_membr_CFEM_dom"/>
</dbReference>
<comment type="caution">
    <text evidence="9">Lacks conserved residue(s) required for the propagation of feature annotation.</text>
</comment>
<feature type="chain" id="PRO_5004109750" description="CFEM domain-containing protein" evidence="10">
    <location>
        <begin position="19"/>
        <end position="203"/>
    </location>
</feature>
<comment type="similarity">
    <text evidence="3">Belongs to the RBT5 family.</text>
</comment>
<feature type="disulfide bond" evidence="9">
    <location>
        <begin position="52"/>
        <end position="59"/>
    </location>
</feature>
<dbReference type="GO" id="GO:0098552">
    <property type="term" value="C:side of membrane"/>
    <property type="evidence" value="ECO:0007669"/>
    <property type="project" value="UniProtKB-KW"/>
</dbReference>
<dbReference type="STRING" id="675120.N1PGS4"/>
<organism evidence="12 13">
    <name type="scientific">Dothistroma septosporum (strain NZE10 / CBS 128990)</name>
    <name type="common">Red band needle blight fungus</name>
    <name type="synonym">Mycosphaerella pini</name>
    <dbReference type="NCBI Taxonomy" id="675120"/>
    <lineage>
        <taxon>Eukaryota</taxon>
        <taxon>Fungi</taxon>
        <taxon>Dikarya</taxon>
        <taxon>Ascomycota</taxon>
        <taxon>Pezizomycotina</taxon>
        <taxon>Dothideomycetes</taxon>
        <taxon>Dothideomycetidae</taxon>
        <taxon>Mycosphaerellales</taxon>
        <taxon>Mycosphaerellaceae</taxon>
        <taxon>Dothistroma</taxon>
    </lineage>
</organism>
<evidence type="ECO:0000256" key="5">
    <source>
        <dbReference type="ARBA" id="ARBA00022622"/>
    </source>
</evidence>
<reference evidence="13" key="1">
    <citation type="journal article" date="2012" name="PLoS Genet.">
        <title>The genomes of the fungal plant pathogens Cladosporium fulvum and Dothistroma septosporum reveal adaptation to different hosts and lifestyles but also signatures of common ancestry.</title>
        <authorList>
            <person name="de Wit P.J.G.M."/>
            <person name="van der Burgt A."/>
            <person name="Oekmen B."/>
            <person name="Stergiopoulos I."/>
            <person name="Abd-Elsalam K.A."/>
            <person name="Aerts A.L."/>
            <person name="Bahkali A.H."/>
            <person name="Beenen H.G."/>
            <person name="Chettri P."/>
            <person name="Cox M.P."/>
            <person name="Datema E."/>
            <person name="de Vries R.P."/>
            <person name="Dhillon B."/>
            <person name="Ganley A.R."/>
            <person name="Griffiths S.A."/>
            <person name="Guo Y."/>
            <person name="Hamelin R.C."/>
            <person name="Henrissat B."/>
            <person name="Kabir M.S."/>
            <person name="Jashni M.K."/>
            <person name="Kema G."/>
            <person name="Klaubauf S."/>
            <person name="Lapidus A."/>
            <person name="Levasseur A."/>
            <person name="Lindquist E."/>
            <person name="Mehrabi R."/>
            <person name="Ohm R.A."/>
            <person name="Owen T.J."/>
            <person name="Salamov A."/>
            <person name="Schwelm A."/>
            <person name="Schijlen E."/>
            <person name="Sun H."/>
            <person name="van den Burg H.A."/>
            <person name="van Ham R.C.H.J."/>
            <person name="Zhang S."/>
            <person name="Goodwin S.B."/>
            <person name="Grigoriev I.V."/>
            <person name="Collemare J."/>
            <person name="Bradshaw R.E."/>
        </authorList>
    </citation>
    <scope>NUCLEOTIDE SEQUENCE [LARGE SCALE GENOMIC DNA]</scope>
    <source>
        <strain evidence="13">NZE10 / CBS 128990</strain>
    </source>
</reference>
<gene>
    <name evidence="12" type="ORF">DOTSEDRAFT_81849</name>
</gene>
<dbReference type="PROSITE" id="PS52012">
    <property type="entry name" value="CFEM"/>
    <property type="match status" value="1"/>
</dbReference>
<evidence type="ECO:0000256" key="10">
    <source>
        <dbReference type="SAM" id="SignalP"/>
    </source>
</evidence>
<evidence type="ECO:0000256" key="9">
    <source>
        <dbReference type="PROSITE-ProRule" id="PRU01356"/>
    </source>
</evidence>